<sequence length="75" mass="8879">MTYPSYWFSYKKFRLATNYFHSKRVVGEAHSRVDMPNITVDAMVKKSKNVTKTSFGRVLQGIRREHMKGRFGEYI</sequence>
<reference evidence="1 2" key="1">
    <citation type="submission" date="2024-09" db="EMBL/GenBank/DDBJ databases">
        <title>Chromosome-scale assembly of Riccia fluitans.</title>
        <authorList>
            <person name="Paukszto L."/>
            <person name="Sawicki J."/>
            <person name="Karawczyk K."/>
            <person name="Piernik-Szablinska J."/>
            <person name="Szczecinska M."/>
            <person name="Mazdziarz M."/>
        </authorList>
    </citation>
    <scope>NUCLEOTIDE SEQUENCE [LARGE SCALE GENOMIC DNA]</scope>
    <source>
        <strain evidence="1">Rf_01</strain>
        <tissue evidence="1">Aerial parts of the thallus</tissue>
    </source>
</reference>
<proteinExistence type="predicted"/>
<protein>
    <submittedName>
        <fullName evidence="1">Uncharacterized protein</fullName>
    </submittedName>
</protein>
<keyword evidence="2" id="KW-1185">Reference proteome</keyword>
<dbReference type="Proteomes" id="UP001605036">
    <property type="component" value="Unassembled WGS sequence"/>
</dbReference>
<gene>
    <name evidence="1" type="ORF">R1flu_013653</name>
</gene>
<comment type="caution">
    <text evidence="1">The sequence shown here is derived from an EMBL/GenBank/DDBJ whole genome shotgun (WGS) entry which is preliminary data.</text>
</comment>
<organism evidence="1 2">
    <name type="scientific">Riccia fluitans</name>
    <dbReference type="NCBI Taxonomy" id="41844"/>
    <lineage>
        <taxon>Eukaryota</taxon>
        <taxon>Viridiplantae</taxon>
        <taxon>Streptophyta</taxon>
        <taxon>Embryophyta</taxon>
        <taxon>Marchantiophyta</taxon>
        <taxon>Marchantiopsida</taxon>
        <taxon>Marchantiidae</taxon>
        <taxon>Marchantiales</taxon>
        <taxon>Ricciaceae</taxon>
        <taxon>Riccia</taxon>
    </lineage>
</organism>
<accession>A0ABD1YE13</accession>
<dbReference type="EMBL" id="JBHFFA010000004">
    <property type="protein sequence ID" value="KAL2628967.1"/>
    <property type="molecule type" value="Genomic_DNA"/>
</dbReference>
<evidence type="ECO:0000313" key="1">
    <source>
        <dbReference type="EMBL" id="KAL2628967.1"/>
    </source>
</evidence>
<name>A0ABD1YE13_9MARC</name>
<evidence type="ECO:0000313" key="2">
    <source>
        <dbReference type="Proteomes" id="UP001605036"/>
    </source>
</evidence>
<dbReference type="AlphaFoldDB" id="A0ABD1YE13"/>